<comment type="caution">
    <text evidence="3">The sequence shown here is derived from an EMBL/GenBank/DDBJ whole genome shotgun (WGS) entry which is preliminary data.</text>
</comment>
<dbReference type="OrthoDB" id="1434586at2759"/>
<dbReference type="Pfam" id="PF13976">
    <property type="entry name" value="gag_pre-integrs"/>
    <property type="match status" value="1"/>
</dbReference>
<proteinExistence type="predicted"/>
<name>A0A5C7I6Z6_9ROSI</name>
<evidence type="ECO:0000313" key="3">
    <source>
        <dbReference type="EMBL" id="TXG64991.1"/>
    </source>
</evidence>
<dbReference type="InterPro" id="IPR054722">
    <property type="entry name" value="PolX-like_BBD"/>
</dbReference>
<evidence type="ECO:0000259" key="2">
    <source>
        <dbReference type="Pfam" id="PF22936"/>
    </source>
</evidence>
<feature type="domain" description="Retrovirus-related Pol polyprotein from transposon TNT 1-94-like beta-barrel" evidence="2">
    <location>
        <begin position="1"/>
        <end position="70"/>
    </location>
</feature>
<gene>
    <name evidence="3" type="ORF">EZV62_011985</name>
</gene>
<protein>
    <submittedName>
        <fullName evidence="3">Uncharacterized protein</fullName>
    </submittedName>
</protein>
<accession>A0A5C7I6Z6</accession>
<dbReference type="AlphaFoldDB" id="A0A5C7I6Z6"/>
<feature type="domain" description="GAG-pre-integrase" evidence="1">
    <location>
        <begin position="112"/>
        <end position="148"/>
    </location>
</feature>
<reference evidence="4" key="1">
    <citation type="journal article" date="2019" name="Gigascience">
        <title>De novo genome assembly of the endangered Acer yangbiense, a plant species with extremely small populations endemic to Yunnan Province, China.</title>
        <authorList>
            <person name="Yang J."/>
            <person name="Wariss H.M."/>
            <person name="Tao L."/>
            <person name="Zhang R."/>
            <person name="Yun Q."/>
            <person name="Hollingsworth P."/>
            <person name="Dao Z."/>
            <person name="Luo G."/>
            <person name="Guo H."/>
            <person name="Ma Y."/>
            <person name="Sun W."/>
        </authorList>
    </citation>
    <scope>NUCLEOTIDE SEQUENCE [LARGE SCALE GENOMIC DNA]</scope>
    <source>
        <strain evidence="4">cv. Malutang</strain>
    </source>
</reference>
<organism evidence="3 4">
    <name type="scientific">Acer yangbiense</name>
    <dbReference type="NCBI Taxonomy" id="1000413"/>
    <lineage>
        <taxon>Eukaryota</taxon>
        <taxon>Viridiplantae</taxon>
        <taxon>Streptophyta</taxon>
        <taxon>Embryophyta</taxon>
        <taxon>Tracheophyta</taxon>
        <taxon>Spermatophyta</taxon>
        <taxon>Magnoliopsida</taxon>
        <taxon>eudicotyledons</taxon>
        <taxon>Gunneridae</taxon>
        <taxon>Pentapetalae</taxon>
        <taxon>rosids</taxon>
        <taxon>malvids</taxon>
        <taxon>Sapindales</taxon>
        <taxon>Sapindaceae</taxon>
        <taxon>Hippocastanoideae</taxon>
        <taxon>Acereae</taxon>
        <taxon>Acer</taxon>
    </lineage>
</organism>
<sequence>MATKESIFTDLDLSIKTKVNMGNGDLVKSKGKGTVDVQTKKGTRFIKDVLLVPSLDQNLLSVGQMMQHGFSLHFKGNLCRIFDKKHDMEIAEVNMGRSINFPILWHCPKVMVATIDDSTLWHQRFGHYNYNALRLLHQKGMISDLPLVEAKNGEQITRPSITILEENSIDNQNVAEERIPQVIEKEELSSPETTAKRMRPLSEVYESCNFSSIEPNNFTEASMEVTALASKWIKVFRMS</sequence>
<dbReference type="Pfam" id="PF22936">
    <property type="entry name" value="Pol_BBD"/>
    <property type="match status" value="1"/>
</dbReference>
<dbReference type="InterPro" id="IPR025724">
    <property type="entry name" value="GAG-pre-integrase_dom"/>
</dbReference>
<keyword evidence="4" id="KW-1185">Reference proteome</keyword>
<evidence type="ECO:0000259" key="1">
    <source>
        <dbReference type="Pfam" id="PF13976"/>
    </source>
</evidence>
<evidence type="ECO:0000313" key="4">
    <source>
        <dbReference type="Proteomes" id="UP000323000"/>
    </source>
</evidence>
<dbReference type="EMBL" id="VAHF01000004">
    <property type="protein sequence ID" value="TXG64991.1"/>
    <property type="molecule type" value="Genomic_DNA"/>
</dbReference>
<dbReference type="Proteomes" id="UP000323000">
    <property type="component" value="Chromosome 4"/>
</dbReference>